<sequence>MSSDQESENESWGESEDDDDDRQSDDERTESDNDKNVDLNKTDDEEELQKDVFVHTPDDYVPTDDELHDVDDEEYDRINDDMYDDVNMEMKDAELADEGKGDEEMTNAEKVNAEHEEANQEVASAQVQDKAHSTTTAALATQKEKTNVPPSSSSRSILSNYGSRFLNLDNISSVETKTISMPSVIKPNPGSVTAAPVTTIPLPIPPFISHSQQSTPIPTPTTTESC</sequence>
<feature type="compositionally biased region" description="Acidic residues" evidence="1">
    <location>
        <begin position="61"/>
        <end position="76"/>
    </location>
</feature>
<feature type="compositionally biased region" description="Polar residues" evidence="1">
    <location>
        <begin position="121"/>
        <end position="139"/>
    </location>
</feature>
<dbReference type="Proteomes" id="UP001151760">
    <property type="component" value="Unassembled WGS sequence"/>
</dbReference>
<reference evidence="2" key="1">
    <citation type="journal article" date="2022" name="Int. J. Mol. Sci.">
        <title>Draft Genome of Tanacetum Coccineum: Genomic Comparison of Closely Related Tanacetum-Family Plants.</title>
        <authorList>
            <person name="Yamashiro T."/>
            <person name="Shiraishi A."/>
            <person name="Nakayama K."/>
            <person name="Satake H."/>
        </authorList>
    </citation>
    <scope>NUCLEOTIDE SEQUENCE</scope>
</reference>
<proteinExistence type="predicted"/>
<evidence type="ECO:0000313" key="2">
    <source>
        <dbReference type="EMBL" id="GJT59927.1"/>
    </source>
</evidence>
<feature type="compositionally biased region" description="Acidic residues" evidence="1">
    <location>
        <begin position="1"/>
        <end position="29"/>
    </location>
</feature>
<accession>A0ABQ5F9I6</accession>
<feature type="region of interest" description="Disordered" evidence="1">
    <location>
        <begin position="93"/>
        <end position="158"/>
    </location>
</feature>
<evidence type="ECO:0000313" key="3">
    <source>
        <dbReference type="Proteomes" id="UP001151760"/>
    </source>
</evidence>
<gene>
    <name evidence="2" type="ORF">Tco_1003460</name>
</gene>
<name>A0ABQ5F9I6_9ASTR</name>
<feature type="region of interest" description="Disordered" evidence="1">
    <location>
        <begin position="1"/>
        <end position="76"/>
    </location>
</feature>
<feature type="compositionally biased region" description="Basic and acidic residues" evidence="1">
    <location>
        <begin position="49"/>
        <end position="58"/>
    </location>
</feature>
<dbReference type="EMBL" id="BQNB010017152">
    <property type="protein sequence ID" value="GJT59927.1"/>
    <property type="molecule type" value="Genomic_DNA"/>
</dbReference>
<organism evidence="2 3">
    <name type="scientific">Tanacetum coccineum</name>
    <dbReference type="NCBI Taxonomy" id="301880"/>
    <lineage>
        <taxon>Eukaryota</taxon>
        <taxon>Viridiplantae</taxon>
        <taxon>Streptophyta</taxon>
        <taxon>Embryophyta</taxon>
        <taxon>Tracheophyta</taxon>
        <taxon>Spermatophyta</taxon>
        <taxon>Magnoliopsida</taxon>
        <taxon>eudicotyledons</taxon>
        <taxon>Gunneridae</taxon>
        <taxon>Pentapetalae</taxon>
        <taxon>asterids</taxon>
        <taxon>campanulids</taxon>
        <taxon>Asterales</taxon>
        <taxon>Asteraceae</taxon>
        <taxon>Asteroideae</taxon>
        <taxon>Anthemideae</taxon>
        <taxon>Anthemidinae</taxon>
        <taxon>Tanacetum</taxon>
    </lineage>
</organism>
<protein>
    <submittedName>
        <fullName evidence="2">Uncharacterized protein</fullName>
    </submittedName>
</protein>
<feature type="compositionally biased region" description="Basic and acidic residues" evidence="1">
    <location>
        <begin position="30"/>
        <end position="42"/>
    </location>
</feature>
<reference evidence="2" key="2">
    <citation type="submission" date="2022-01" db="EMBL/GenBank/DDBJ databases">
        <authorList>
            <person name="Yamashiro T."/>
            <person name="Shiraishi A."/>
            <person name="Satake H."/>
            <person name="Nakayama K."/>
        </authorList>
    </citation>
    <scope>NUCLEOTIDE SEQUENCE</scope>
</reference>
<evidence type="ECO:0000256" key="1">
    <source>
        <dbReference type="SAM" id="MobiDB-lite"/>
    </source>
</evidence>
<comment type="caution">
    <text evidence="2">The sequence shown here is derived from an EMBL/GenBank/DDBJ whole genome shotgun (WGS) entry which is preliminary data.</text>
</comment>
<feature type="compositionally biased region" description="Basic and acidic residues" evidence="1">
    <location>
        <begin position="93"/>
        <end position="103"/>
    </location>
</feature>
<keyword evidence="3" id="KW-1185">Reference proteome</keyword>
<feature type="region of interest" description="Disordered" evidence="1">
    <location>
        <begin position="205"/>
        <end position="226"/>
    </location>
</feature>